<dbReference type="Proteomes" id="UP000008461">
    <property type="component" value="Chromosome"/>
</dbReference>
<keyword evidence="2" id="KW-1185">Reference proteome</keyword>
<dbReference type="HOGENOM" id="CLU_1480076_0_0_10"/>
<evidence type="ECO:0000313" key="1">
    <source>
        <dbReference type="EMBL" id="AEE53882.1"/>
    </source>
</evidence>
<sequence>MPIANRMVITDKWKETYDKNNKLYFHRSRNVSPDGMYFMFGEAAYINNEEKFLFHLAETQTGKLVSTPFSIPLQARYVYDAKNWTNDFIFEWVNENQFIATVPPTEGLARQGTYLYDLKSKEAKKLTSYVMNNCITLTQSGYVIFMTINGYIFKYKIDTRELTQMLGEPLINRRIFAFMSEN</sequence>
<dbReference type="EMBL" id="CP002691">
    <property type="protein sequence ID" value="AEE53882.1"/>
    <property type="molecule type" value="Genomic_DNA"/>
</dbReference>
<dbReference type="RefSeq" id="WP_013768404.1">
    <property type="nucleotide sequence ID" value="NC_015510.1"/>
</dbReference>
<dbReference type="SUPFAM" id="SSF69304">
    <property type="entry name" value="Tricorn protease N-terminal domain"/>
    <property type="match status" value="1"/>
</dbReference>
<evidence type="ECO:0000313" key="2">
    <source>
        <dbReference type="Proteomes" id="UP000008461"/>
    </source>
</evidence>
<gene>
    <name evidence="1" type="ordered locus">Halhy_6060</name>
</gene>
<reference evidence="1 2" key="1">
    <citation type="journal article" date="2011" name="Stand. Genomic Sci.">
        <title>Complete genome sequence of Haliscomenobacter hydrossis type strain (O).</title>
        <authorList>
            <consortium name="US DOE Joint Genome Institute (JGI-PGF)"/>
            <person name="Daligault H."/>
            <person name="Lapidus A."/>
            <person name="Zeytun A."/>
            <person name="Nolan M."/>
            <person name="Lucas S."/>
            <person name="Del Rio T.G."/>
            <person name="Tice H."/>
            <person name="Cheng J.F."/>
            <person name="Tapia R."/>
            <person name="Han C."/>
            <person name="Goodwin L."/>
            <person name="Pitluck S."/>
            <person name="Liolios K."/>
            <person name="Pagani I."/>
            <person name="Ivanova N."/>
            <person name="Huntemann M."/>
            <person name="Mavromatis K."/>
            <person name="Mikhailova N."/>
            <person name="Pati A."/>
            <person name="Chen A."/>
            <person name="Palaniappan K."/>
            <person name="Land M."/>
            <person name="Hauser L."/>
            <person name="Brambilla E.M."/>
            <person name="Rohde M."/>
            <person name="Verbarg S."/>
            <person name="Goker M."/>
            <person name="Bristow J."/>
            <person name="Eisen J.A."/>
            <person name="Markowitz V."/>
            <person name="Hugenholtz P."/>
            <person name="Kyrpides N.C."/>
            <person name="Klenk H.P."/>
            <person name="Woyke T."/>
        </authorList>
    </citation>
    <scope>NUCLEOTIDE SEQUENCE [LARGE SCALE GENOMIC DNA]</scope>
    <source>
        <strain evidence="2">ATCC 27775 / DSM 1100 / LMG 10767 / O</strain>
    </source>
</reference>
<organism evidence="1 2">
    <name type="scientific">Haliscomenobacter hydrossis (strain ATCC 27775 / DSM 1100 / LMG 10767 / O)</name>
    <dbReference type="NCBI Taxonomy" id="760192"/>
    <lineage>
        <taxon>Bacteria</taxon>
        <taxon>Pseudomonadati</taxon>
        <taxon>Bacteroidota</taxon>
        <taxon>Saprospiria</taxon>
        <taxon>Saprospirales</taxon>
        <taxon>Haliscomenobacteraceae</taxon>
        <taxon>Haliscomenobacter</taxon>
    </lineage>
</organism>
<dbReference type="KEGG" id="hhy:Halhy_6060"/>
<proteinExistence type="predicted"/>
<dbReference type="STRING" id="760192.Halhy_6060"/>
<dbReference type="AlphaFoldDB" id="F4L2G4"/>
<name>F4L2G4_HALH1</name>
<reference key="2">
    <citation type="submission" date="2011-04" db="EMBL/GenBank/DDBJ databases">
        <title>Complete sequence of chromosome of Haliscomenobacter hydrossis DSM 1100.</title>
        <authorList>
            <consortium name="US DOE Joint Genome Institute (JGI-PGF)"/>
            <person name="Lucas S."/>
            <person name="Han J."/>
            <person name="Lapidus A."/>
            <person name="Bruce D."/>
            <person name="Goodwin L."/>
            <person name="Pitluck S."/>
            <person name="Peters L."/>
            <person name="Kyrpides N."/>
            <person name="Mavromatis K."/>
            <person name="Ivanova N."/>
            <person name="Ovchinnikova G."/>
            <person name="Pagani I."/>
            <person name="Daligault H."/>
            <person name="Detter J.C."/>
            <person name="Han C."/>
            <person name="Land M."/>
            <person name="Hauser L."/>
            <person name="Markowitz V."/>
            <person name="Cheng J.-F."/>
            <person name="Hugenholtz P."/>
            <person name="Woyke T."/>
            <person name="Wu D."/>
            <person name="Verbarg S."/>
            <person name="Frueling A."/>
            <person name="Brambilla E."/>
            <person name="Klenk H.-P."/>
            <person name="Eisen J.A."/>
        </authorList>
    </citation>
    <scope>NUCLEOTIDE SEQUENCE</scope>
    <source>
        <strain>DSM 1100</strain>
    </source>
</reference>
<protein>
    <submittedName>
        <fullName evidence="1">Uncharacterized protein</fullName>
    </submittedName>
</protein>
<accession>F4L2G4</accession>